<name>A0A3M7PFK5_BRAPC</name>
<reference evidence="2 3" key="1">
    <citation type="journal article" date="2018" name="Sci. Rep.">
        <title>Genomic signatures of local adaptation to the degree of environmental predictability in rotifers.</title>
        <authorList>
            <person name="Franch-Gras L."/>
            <person name="Hahn C."/>
            <person name="Garcia-Roger E.M."/>
            <person name="Carmona M.J."/>
            <person name="Serra M."/>
            <person name="Gomez A."/>
        </authorList>
    </citation>
    <scope>NUCLEOTIDE SEQUENCE [LARGE SCALE GENOMIC DNA]</scope>
    <source>
        <strain evidence="2">HYR1</strain>
    </source>
</reference>
<dbReference type="Proteomes" id="UP000276133">
    <property type="component" value="Unassembled WGS sequence"/>
</dbReference>
<feature type="non-terminal residue" evidence="2">
    <location>
        <position position="1"/>
    </location>
</feature>
<keyword evidence="3" id="KW-1185">Reference proteome</keyword>
<accession>A0A3M7PFK5</accession>
<gene>
    <name evidence="2" type="ORF">BpHYR1_017953</name>
</gene>
<evidence type="ECO:0000313" key="3">
    <source>
        <dbReference type="Proteomes" id="UP000276133"/>
    </source>
</evidence>
<proteinExistence type="predicted"/>
<feature type="region of interest" description="Disordered" evidence="1">
    <location>
        <begin position="46"/>
        <end position="76"/>
    </location>
</feature>
<evidence type="ECO:0000256" key="1">
    <source>
        <dbReference type="SAM" id="MobiDB-lite"/>
    </source>
</evidence>
<sequence length="76" mass="7942">QPILDLCKSGLSAIRYDSYFLIVNLIVHAPYGSIVTDITLGFDDSSAPSTQAPPLTTTATTRSPQPPSTSASSSLS</sequence>
<dbReference type="AlphaFoldDB" id="A0A3M7PFK5"/>
<organism evidence="2 3">
    <name type="scientific">Brachionus plicatilis</name>
    <name type="common">Marine rotifer</name>
    <name type="synonym">Brachionus muelleri</name>
    <dbReference type="NCBI Taxonomy" id="10195"/>
    <lineage>
        <taxon>Eukaryota</taxon>
        <taxon>Metazoa</taxon>
        <taxon>Spiralia</taxon>
        <taxon>Gnathifera</taxon>
        <taxon>Rotifera</taxon>
        <taxon>Eurotatoria</taxon>
        <taxon>Monogononta</taxon>
        <taxon>Pseudotrocha</taxon>
        <taxon>Ploima</taxon>
        <taxon>Brachionidae</taxon>
        <taxon>Brachionus</taxon>
    </lineage>
</organism>
<comment type="caution">
    <text evidence="2">The sequence shown here is derived from an EMBL/GenBank/DDBJ whole genome shotgun (WGS) entry which is preliminary data.</text>
</comment>
<dbReference type="EMBL" id="REGN01011115">
    <property type="protein sequence ID" value="RMZ97906.1"/>
    <property type="molecule type" value="Genomic_DNA"/>
</dbReference>
<evidence type="ECO:0000313" key="2">
    <source>
        <dbReference type="EMBL" id="RMZ97906.1"/>
    </source>
</evidence>
<protein>
    <submittedName>
        <fullName evidence="2">Uncharacterized protein</fullName>
    </submittedName>
</protein>